<name>A0A5D5AI02_9EURY</name>
<keyword evidence="5" id="KW-1185">Reference proteome</keyword>
<accession>A0A5D5AI02</accession>
<feature type="region of interest" description="Disordered" evidence="1">
    <location>
        <begin position="1"/>
        <end position="27"/>
    </location>
</feature>
<feature type="transmembrane region" description="Helical" evidence="2">
    <location>
        <begin position="63"/>
        <end position="82"/>
    </location>
</feature>
<feature type="transmembrane region" description="Helical" evidence="2">
    <location>
        <begin position="178"/>
        <end position="204"/>
    </location>
</feature>
<sequence>MPTSSVPTTDEPLEPTVWETERETAREPGDEKLYARGVSIGITMGYAISSLGESIGTVLDEPILIAGIGITWLISTIAYMALTSIPFVGMFLALVVWIVPAFALAGTLAMAAEGIRGSPSFDHLIEGLEEYWQRMVGAFAVLFVGYMVLMFAITIAIVLLVLFGIVGADLSAGADPAVGSALGIGFVLVMAAIVLVVAAIGIAIQFFDAAIVVGDVGVIDSFKTSLSVARSNPISVVGYTILRGILAYVPVVLAVLAAVAGGVVGGMMMSEDIAFLAAFAFAFLVFVVAAPVVWTVLSVYHVSYFTRASGLREHSRL</sequence>
<comment type="caution">
    <text evidence="4">The sequence shown here is derived from an EMBL/GenBank/DDBJ whole genome shotgun (WGS) entry which is preliminary data.</text>
</comment>
<organism evidence="4 5">
    <name type="scientific">Natrialba swarupiae</name>
    <dbReference type="NCBI Taxonomy" id="2448032"/>
    <lineage>
        <taxon>Archaea</taxon>
        <taxon>Methanobacteriati</taxon>
        <taxon>Methanobacteriota</taxon>
        <taxon>Stenosarchaea group</taxon>
        <taxon>Halobacteria</taxon>
        <taxon>Halobacteriales</taxon>
        <taxon>Natrialbaceae</taxon>
        <taxon>Natrialba</taxon>
    </lineage>
</organism>
<dbReference type="InterPro" id="IPR057169">
    <property type="entry name" value="DUF7847"/>
</dbReference>
<feature type="transmembrane region" description="Helical" evidence="2">
    <location>
        <begin position="136"/>
        <end position="166"/>
    </location>
</feature>
<dbReference type="Pfam" id="PF25231">
    <property type="entry name" value="DUF7847"/>
    <property type="match status" value="1"/>
</dbReference>
<feature type="transmembrane region" description="Helical" evidence="2">
    <location>
        <begin position="273"/>
        <end position="297"/>
    </location>
</feature>
<keyword evidence="2" id="KW-1133">Transmembrane helix</keyword>
<proteinExistence type="predicted"/>
<reference evidence="4 5" key="1">
    <citation type="submission" date="2019-08" db="EMBL/GenBank/DDBJ databases">
        <title>Archaea genome.</title>
        <authorList>
            <person name="Kajale S."/>
            <person name="Shouche Y."/>
            <person name="Deshpande N."/>
            <person name="Sharma A."/>
        </authorList>
    </citation>
    <scope>NUCLEOTIDE SEQUENCE [LARGE SCALE GENOMIC DNA]</scope>
    <source>
        <strain evidence="4 5">ESP3B_9</strain>
    </source>
</reference>
<evidence type="ECO:0000259" key="3">
    <source>
        <dbReference type="Pfam" id="PF25231"/>
    </source>
</evidence>
<evidence type="ECO:0000256" key="1">
    <source>
        <dbReference type="SAM" id="MobiDB-lite"/>
    </source>
</evidence>
<feature type="transmembrane region" description="Helical" evidence="2">
    <location>
        <begin position="88"/>
        <end position="115"/>
    </location>
</feature>
<dbReference type="Proteomes" id="UP000324104">
    <property type="component" value="Unassembled WGS sequence"/>
</dbReference>
<evidence type="ECO:0000313" key="4">
    <source>
        <dbReference type="EMBL" id="TYT61356.1"/>
    </source>
</evidence>
<keyword evidence="2" id="KW-0472">Membrane</keyword>
<keyword evidence="2" id="KW-0812">Transmembrane</keyword>
<dbReference type="EMBL" id="VTAW01000019">
    <property type="protein sequence ID" value="TYT61356.1"/>
    <property type="molecule type" value="Genomic_DNA"/>
</dbReference>
<evidence type="ECO:0000256" key="2">
    <source>
        <dbReference type="SAM" id="Phobius"/>
    </source>
</evidence>
<dbReference type="AlphaFoldDB" id="A0A5D5AI02"/>
<gene>
    <name evidence="4" type="ORF">FYC77_14205</name>
</gene>
<feature type="transmembrane region" description="Helical" evidence="2">
    <location>
        <begin position="245"/>
        <end position="267"/>
    </location>
</feature>
<feature type="domain" description="DUF7847" evidence="3">
    <location>
        <begin position="48"/>
        <end position="307"/>
    </location>
</feature>
<protein>
    <submittedName>
        <fullName evidence="4">EscU/YscU/HrcU family type III secretion system export apparatus switch protein</fullName>
    </submittedName>
</protein>
<evidence type="ECO:0000313" key="5">
    <source>
        <dbReference type="Proteomes" id="UP000324104"/>
    </source>
</evidence>